<keyword evidence="2" id="KW-1185">Reference proteome</keyword>
<proteinExistence type="predicted"/>
<comment type="caution">
    <text evidence="1">The sequence shown here is derived from an EMBL/GenBank/DDBJ whole genome shotgun (WGS) entry which is preliminary data.</text>
</comment>
<evidence type="ECO:0000313" key="1">
    <source>
        <dbReference type="EMBL" id="KAI6654989.1"/>
    </source>
</evidence>
<reference evidence="1 2" key="1">
    <citation type="journal article" date="2023" name="BMC Biol.">
        <title>The compact genome of the sponge Oopsacas minuta (Hexactinellida) is lacking key metazoan core genes.</title>
        <authorList>
            <person name="Santini S."/>
            <person name="Schenkelaars Q."/>
            <person name="Jourda C."/>
            <person name="Duchesne M."/>
            <person name="Belahbib H."/>
            <person name="Rocher C."/>
            <person name="Selva M."/>
            <person name="Riesgo A."/>
            <person name="Vervoort M."/>
            <person name="Leys S.P."/>
            <person name="Kodjabachian L."/>
            <person name="Le Bivic A."/>
            <person name="Borchiellini C."/>
            <person name="Claverie J.M."/>
            <person name="Renard E."/>
        </authorList>
    </citation>
    <scope>NUCLEOTIDE SEQUENCE [LARGE SCALE GENOMIC DNA]</scope>
    <source>
        <strain evidence="1">SPO-2</strain>
    </source>
</reference>
<evidence type="ECO:0000313" key="2">
    <source>
        <dbReference type="Proteomes" id="UP001165289"/>
    </source>
</evidence>
<dbReference type="EMBL" id="JAKMXF010000213">
    <property type="protein sequence ID" value="KAI6654989.1"/>
    <property type="molecule type" value="Genomic_DNA"/>
</dbReference>
<accession>A0AAV7K147</accession>
<name>A0AAV7K147_9METZ</name>
<dbReference type="AlphaFoldDB" id="A0AAV7K147"/>
<sequence length="120" mass="14041">MAYSDVYNVPKKLQKKVEASANSLPKKKVPKNIIQHKYHYSKDTLVMNHERDRCPLLAHQFHSSRYHRVSASKETIFGKQELKKYENTYTPIKIHDIVPGVVNNERILYAKAIVEKDMMT</sequence>
<gene>
    <name evidence="1" type="ORF">LOD99_11441</name>
</gene>
<organism evidence="1 2">
    <name type="scientific">Oopsacas minuta</name>
    <dbReference type="NCBI Taxonomy" id="111878"/>
    <lineage>
        <taxon>Eukaryota</taxon>
        <taxon>Metazoa</taxon>
        <taxon>Porifera</taxon>
        <taxon>Hexactinellida</taxon>
        <taxon>Hexasterophora</taxon>
        <taxon>Lyssacinosida</taxon>
        <taxon>Leucopsacidae</taxon>
        <taxon>Oopsacas</taxon>
    </lineage>
</organism>
<protein>
    <submittedName>
        <fullName evidence="1">Uncharacterized protein</fullName>
    </submittedName>
</protein>
<dbReference type="Proteomes" id="UP001165289">
    <property type="component" value="Unassembled WGS sequence"/>
</dbReference>